<reference evidence="1" key="1">
    <citation type="journal article" date="1999" name="Methods Enzymol.">
        <title>High-efficiency full-length cDNA cloning.</title>
        <authorList>
            <person name="Carninci P."/>
            <person name="Hayashizaki Y."/>
        </authorList>
    </citation>
    <scope>NUCLEOTIDE SEQUENCE</scope>
    <source>
        <strain evidence="1">C57BL/6J</strain>
        <tissue evidence="1">Thymus</tissue>
    </source>
</reference>
<reference evidence="1" key="5">
    <citation type="journal article" date="2002" name="Nature">
        <title>Analysis of the mouse transcriptome based on functional annotation of 60,770 full-length cDNAs.</title>
        <authorList>
            <consortium name="The FANTOM Consortium and the RIKEN Genome Exploration Research Group Phase I and II Team"/>
        </authorList>
    </citation>
    <scope>NUCLEOTIDE SEQUENCE</scope>
    <source>
        <strain evidence="1">C57BL/6J</strain>
        <tissue evidence="1">Thymus</tissue>
    </source>
</reference>
<proteinExistence type="evidence at transcript level"/>
<dbReference type="AGR" id="MGI:3642479"/>
<evidence type="ECO:0000313" key="1">
    <source>
        <dbReference type="EMBL" id="BAE23517.1"/>
    </source>
</evidence>
<gene>
    <name evidence="2" type="primary">Gm10835</name>
</gene>
<protein>
    <submittedName>
        <fullName evidence="1">Uncharacterized protein</fullName>
    </submittedName>
</protein>
<dbReference type="EMBL" id="AK137940">
    <property type="protein sequence ID" value="BAE23517.1"/>
    <property type="molecule type" value="mRNA"/>
</dbReference>
<reference evidence="1" key="8">
    <citation type="journal article" date="2005" name="Science">
        <title>Antisense Transcription in the Mammalian Transcriptome.</title>
        <authorList>
            <consortium name="RIKEN Genome Exploration Research Group and Genome Science Group (Genome Network Project Core Group) and the FANTOM Consortium"/>
        </authorList>
    </citation>
    <scope>NUCLEOTIDE SEQUENCE</scope>
    <source>
        <strain evidence="1">C57BL/6J</strain>
        <tissue evidence="1">Thymus</tissue>
    </source>
</reference>
<dbReference type="AlphaFoldDB" id="Q3UUV6"/>
<accession>Q3UUV6</accession>
<reference evidence="1" key="7">
    <citation type="journal article" date="2005" name="Science">
        <title>The Transcriptional Landscape of the Mammalian Genome.</title>
        <authorList>
            <consortium name="The FANTOM Consortium"/>
            <consortium name="Riken Genome Exploration Research Group and Genome Science Group (Genome Network Project Core Group)"/>
        </authorList>
    </citation>
    <scope>NUCLEOTIDE SEQUENCE</scope>
    <source>
        <strain evidence="1">C57BL/6J</strain>
        <tissue evidence="1">Thymus</tissue>
    </source>
</reference>
<reference evidence="1" key="6">
    <citation type="submission" date="2004-03" db="EMBL/GenBank/DDBJ databases">
        <authorList>
            <person name="Arakawa T."/>
            <person name="Carninci P."/>
            <person name="Fukuda S."/>
            <person name="Hashizume W."/>
            <person name="Hayashida K."/>
            <person name="Hori F."/>
            <person name="Iida J."/>
            <person name="Imamura K."/>
            <person name="Imotani K."/>
            <person name="Itoh M."/>
            <person name="Kanagawa S."/>
            <person name="Kawai J."/>
            <person name="Kojima M."/>
            <person name="Konno H."/>
            <person name="Murata M."/>
            <person name="Nakamura M."/>
            <person name="Ninomiya N."/>
            <person name="Nishiyori H."/>
            <person name="Nomura K."/>
            <person name="Ohno M."/>
            <person name="Sakazume N."/>
            <person name="Sano H."/>
            <person name="Sasaki D."/>
            <person name="Shibata K."/>
            <person name="Shiraki T."/>
            <person name="Tagami M."/>
            <person name="Tagami Y."/>
            <person name="Waki K."/>
            <person name="Watahiki A."/>
            <person name="Muramatsu M."/>
            <person name="Hayashizaki Y."/>
        </authorList>
    </citation>
    <scope>NUCLEOTIDE SEQUENCE</scope>
    <source>
        <strain evidence="1">C57BL/6J</strain>
        <tissue evidence="1">Thymus</tissue>
    </source>
</reference>
<name>Q3UUV6_MOUSE</name>
<organism evidence="1">
    <name type="scientific">Mus musculus</name>
    <name type="common">Mouse</name>
    <dbReference type="NCBI Taxonomy" id="10090"/>
    <lineage>
        <taxon>Eukaryota</taxon>
        <taxon>Metazoa</taxon>
        <taxon>Chordata</taxon>
        <taxon>Craniata</taxon>
        <taxon>Vertebrata</taxon>
        <taxon>Euteleostomi</taxon>
        <taxon>Mammalia</taxon>
        <taxon>Eutheria</taxon>
        <taxon>Euarchontoglires</taxon>
        <taxon>Glires</taxon>
        <taxon>Rodentia</taxon>
        <taxon>Myomorpha</taxon>
        <taxon>Muroidea</taxon>
        <taxon>Muridae</taxon>
        <taxon>Murinae</taxon>
        <taxon>Mus</taxon>
        <taxon>Mus</taxon>
    </lineage>
</organism>
<reference evidence="1" key="4">
    <citation type="journal article" date="2001" name="Nature">
        <title>Functional annotation of a full-length mouse cDNA collection.</title>
        <authorList>
            <consortium name="The RIKEN Genome Exploration Research Group Phase II Team and the FANTOM Consortium"/>
        </authorList>
    </citation>
    <scope>NUCLEOTIDE SEQUENCE</scope>
    <source>
        <strain evidence="1">C57BL/6J</strain>
        <tissue evidence="1">Thymus</tissue>
    </source>
</reference>
<evidence type="ECO:0000313" key="2">
    <source>
        <dbReference type="MGI" id="MGI:3642479"/>
    </source>
</evidence>
<sequence>MLLGSVDGEKWALLRGHCSDSSLMLELWLETLELGLASPSFPLASLNAVAHPPFSPSEDSGAARGKHVPPFSVATPQNPPCLLVPEFLGLWQPACPYQLMHFLWVDNKEPLVEPQGCGHTTGIWLQANDICEDSRGCAEGRWLGQRPGSSWRPCLAESVLLLEMAGERL</sequence>
<reference evidence="1" key="2">
    <citation type="journal article" date="2000" name="Genome Res.">
        <title>Normalization and subtraction of cap-trapper-selected cDNAs to prepare full-length cDNA libraries for rapid discovery of new genes.</title>
        <authorList>
            <person name="Carninci P."/>
            <person name="Shibata Y."/>
            <person name="Hayatsu N."/>
            <person name="Sugahara Y."/>
            <person name="Shibata K."/>
            <person name="Itoh M."/>
            <person name="Konno H."/>
            <person name="Okazaki Y."/>
            <person name="Muramatsu M."/>
            <person name="Hayashizaki Y."/>
        </authorList>
    </citation>
    <scope>NUCLEOTIDE SEQUENCE</scope>
    <source>
        <strain evidence="1">C57BL/6J</strain>
        <tissue evidence="1">Thymus</tissue>
    </source>
</reference>
<reference evidence="1" key="3">
    <citation type="journal article" date="2000" name="Genome Res.">
        <title>RIKEN integrated sequence analysis (RISA) system--384-format sequencing pipeline with 384 multicapillary sequencer.</title>
        <authorList>
            <person name="Shibata K."/>
            <person name="Itoh M."/>
            <person name="Aizawa K."/>
            <person name="Nagaoka S."/>
            <person name="Sasaki N."/>
            <person name="Carninci P."/>
            <person name="Konno H."/>
            <person name="Akiyama J."/>
            <person name="Nishi K."/>
            <person name="Kitsunai T."/>
            <person name="Tashiro H."/>
            <person name="Itoh M."/>
            <person name="Sumi N."/>
            <person name="Ishii Y."/>
            <person name="Nakamura S."/>
            <person name="Hazama M."/>
            <person name="Nishine T."/>
            <person name="Harada A."/>
            <person name="Yamamoto R."/>
            <person name="Matsumoto H."/>
            <person name="Sakaguchi S."/>
            <person name="Ikegami T."/>
            <person name="Kashiwagi K."/>
            <person name="Fujiwake S."/>
            <person name="Inoue K."/>
            <person name="Togawa Y."/>
            <person name="Izawa M."/>
            <person name="Ohara E."/>
            <person name="Watahiki M."/>
            <person name="Yoneda Y."/>
            <person name="Ishikawa T."/>
            <person name="Ozawa K."/>
            <person name="Tanaka T."/>
            <person name="Matsuura S."/>
            <person name="Kawai J."/>
            <person name="Okazaki Y."/>
            <person name="Muramatsu M."/>
            <person name="Inoue Y."/>
            <person name="Kira A."/>
            <person name="Hayashizaki Y."/>
        </authorList>
    </citation>
    <scope>NUCLEOTIDE SEQUENCE</scope>
    <source>
        <strain evidence="1">C57BL/6J</strain>
        <tissue evidence="1">Thymus</tissue>
    </source>
</reference>
<dbReference type="MGI" id="MGI:3642479">
    <property type="gene designation" value="Gm10835"/>
</dbReference>